<dbReference type="Proteomes" id="UP000198582">
    <property type="component" value="Unassembled WGS sequence"/>
</dbReference>
<dbReference type="CDD" id="cd02966">
    <property type="entry name" value="TlpA_like_family"/>
    <property type="match status" value="1"/>
</dbReference>
<keyword evidence="2" id="KW-0812">Transmembrane</keyword>
<dbReference type="EMBL" id="FOEF01000026">
    <property type="protein sequence ID" value="SEP53333.1"/>
    <property type="molecule type" value="Genomic_DNA"/>
</dbReference>
<dbReference type="InterPro" id="IPR036249">
    <property type="entry name" value="Thioredoxin-like_sf"/>
</dbReference>
<name>A0A1H8YMN4_9PSEU</name>
<evidence type="ECO:0000259" key="3">
    <source>
        <dbReference type="PROSITE" id="PS51352"/>
    </source>
</evidence>
<dbReference type="STRING" id="394193.SAMN04489732_12657"/>
<dbReference type="PANTHER" id="PTHR42852:SF17">
    <property type="entry name" value="THIOREDOXIN-LIKE PROTEIN HI_1115"/>
    <property type="match status" value="1"/>
</dbReference>
<dbReference type="AlphaFoldDB" id="A0A1H8YMN4"/>
<keyword evidence="2" id="KW-1133">Transmembrane helix</keyword>
<sequence>MSKSSAKASTRPADKRGRKPPARPRTPAAREVERLRGGSARRRWTIIAVSVVAVLAVVGLYLVYQSSQGQQGGTATSGGSGYRHVAGQPGIGTAAPAFTLASSAGGQVSLADFRGKSVLLYFQEGLSCQPCWDQIKDLEQNQAAVKSAGIDAVVSITTDPANLIAQKMADEKLTTPVLSDPTLAVSRAYQANSYGMMGDMRDGHSFILVGPDGMIRWRADYGGSPDYTMFLPAQKMLTDLAQERKP</sequence>
<keyword evidence="2" id="KW-0472">Membrane</keyword>
<evidence type="ECO:0000313" key="5">
    <source>
        <dbReference type="Proteomes" id="UP000198582"/>
    </source>
</evidence>
<accession>A0A1H8YMN4</accession>
<reference evidence="4 5" key="1">
    <citation type="submission" date="2016-10" db="EMBL/GenBank/DDBJ databases">
        <authorList>
            <person name="de Groot N.N."/>
        </authorList>
    </citation>
    <scope>NUCLEOTIDE SEQUENCE [LARGE SCALE GENOMIC DNA]</scope>
    <source>
        <strain evidence="4 5">DSM 44993</strain>
    </source>
</reference>
<dbReference type="GO" id="GO:0016209">
    <property type="term" value="F:antioxidant activity"/>
    <property type="evidence" value="ECO:0007669"/>
    <property type="project" value="InterPro"/>
</dbReference>
<feature type="region of interest" description="Disordered" evidence="1">
    <location>
        <begin position="1"/>
        <end position="35"/>
    </location>
</feature>
<gene>
    <name evidence="4" type="ORF">SAMN04489732_12657</name>
</gene>
<feature type="domain" description="Thioredoxin" evidence="3">
    <location>
        <begin position="89"/>
        <end position="245"/>
    </location>
</feature>
<dbReference type="GO" id="GO:0016491">
    <property type="term" value="F:oxidoreductase activity"/>
    <property type="evidence" value="ECO:0007669"/>
    <property type="project" value="InterPro"/>
</dbReference>
<dbReference type="InterPro" id="IPR000866">
    <property type="entry name" value="AhpC/TSA"/>
</dbReference>
<evidence type="ECO:0000256" key="1">
    <source>
        <dbReference type="SAM" id="MobiDB-lite"/>
    </source>
</evidence>
<evidence type="ECO:0000313" key="4">
    <source>
        <dbReference type="EMBL" id="SEP53333.1"/>
    </source>
</evidence>
<dbReference type="SUPFAM" id="SSF52833">
    <property type="entry name" value="Thioredoxin-like"/>
    <property type="match status" value="1"/>
</dbReference>
<dbReference type="PANTHER" id="PTHR42852">
    <property type="entry name" value="THIOL:DISULFIDE INTERCHANGE PROTEIN DSBE"/>
    <property type="match status" value="1"/>
</dbReference>
<dbReference type="Pfam" id="PF00578">
    <property type="entry name" value="AhpC-TSA"/>
    <property type="match status" value="1"/>
</dbReference>
<proteinExistence type="predicted"/>
<dbReference type="InterPro" id="IPR013766">
    <property type="entry name" value="Thioredoxin_domain"/>
</dbReference>
<protein>
    <submittedName>
        <fullName evidence="4">Peroxiredoxin Q/BCP</fullName>
    </submittedName>
</protein>
<dbReference type="InterPro" id="IPR050553">
    <property type="entry name" value="Thioredoxin_ResA/DsbE_sf"/>
</dbReference>
<organism evidence="4 5">
    <name type="scientific">Amycolatopsis saalfeldensis</name>
    <dbReference type="NCBI Taxonomy" id="394193"/>
    <lineage>
        <taxon>Bacteria</taxon>
        <taxon>Bacillati</taxon>
        <taxon>Actinomycetota</taxon>
        <taxon>Actinomycetes</taxon>
        <taxon>Pseudonocardiales</taxon>
        <taxon>Pseudonocardiaceae</taxon>
        <taxon>Amycolatopsis</taxon>
    </lineage>
</organism>
<keyword evidence="5" id="KW-1185">Reference proteome</keyword>
<evidence type="ECO:0000256" key="2">
    <source>
        <dbReference type="SAM" id="Phobius"/>
    </source>
</evidence>
<dbReference type="PROSITE" id="PS51352">
    <property type="entry name" value="THIOREDOXIN_2"/>
    <property type="match status" value="1"/>
</dbReference>
<dbReference type="Gene3D" id="3.40.30.10">
    <property type="entry name" value="Glutaredoxin"/>
    <property type="match status" value="1"/>
</dbReference>
<feature type="transmembrane region" description="Helical" evidence="2">
    <location>
        <begin position="44"/>
        <end position="64"/>
    </location>
</feature>